<evidence type="ECO:0000313" key="2">
    <source>
        <dbReference type="Proteomes" id="UP001060085"/>
    </source>
</evidence>
<name>A0ACC0B219_CATRO</name>
<proteinExistence type="predicted"/>
<evidence type="ECO:0000313" key="1">
    <source>
        <dbReference type="EMBL" id="KAI5666622.1"/>
    </source>
</evidence>
<gene>
    <name evidence="1" type="ORF">M9H77_16475</name>
</gene>
<reference evidence="2" key="1">
    <citation type="journal article" date="2023" name="Nat. Plants">
        <title>Single-cell RNA sequencing provides a high-resolution roadmap for understanding the multicellular compartmentation of specialized metabolism.</title>
        <authorList>
            <person name="Sun S."/>
            <person name="Shen X."/>
            <person name="Li Y."/>
            <person name="Li Y."/>
            <person name="Wang S."/>
            <person name="Li R."/>
            <person name="Zhang H."/>
            <person name="Shen G."/>
            <person name="Guo B."/>
            <person name="Wei J."/>
            <person name="Xu J."/>
            <person name="St-Pierre B."/>
            <person name="Chen S."/>
            <person name="Sun C."/>
        </authorList>
    </citation>
    <scope>NUCLEOTIDE SEQUENCE [LARGE SCALE GENOMIC DNA]</scope>
</reference>
<comment type="caution">
    <text evidence="1">The sequence shown here is derived from an EMBL/GenBank/DDBJ whole genome shotgun (WGS) entry which is preliminary data.</text>
</comment>
<organism evidence="1 2">
    <name type="scientific">Catharanthus roseus</name>
    <name type="common">Madagascar periwinkle</name>
    <name type="synonym">Vinca rosea</name>
    <dbReference type="NCBI Taxonomy" id="4058"/>
    <lineage>
        <taxon>Eukaryota</taxon>
        <taxon>Viridiplantae</taxon>
        <taxon>Streptophyta</taxon>
        <taxon>Embryophyta</taxon>
        <taxon>Tracheophyta</taxon>
        <taxon>Spermatophyta</taxon>
        <taxon>Magnoliopsida</taxon>
        <taxon>eudicotyledons</taxon>
        <taxon>Gunneridae</taxon>
        <taxon>Pentapetalae</taxon>
        <taxon>asterids</taxon>
        <taxon>lamiids</taxon>
        <taxon>Gentianales</taxon>
        <taxon>Apocynaceae</taxon>
        <taxon>Rauvolfioideae</taxon>
        <taxon>Vinceae</taxon>
        <taxon>Catharanthinae</taxon>
        <taxon>Catharanthus</taxon>
    </lineage>
</organism>
<dbReference type="Proteomes" id="UP001060085">
    <property type="component" value="Linkage Group LG04"/>
</dbReference>
<dbReference type="EMBL" id="CM044704">
    <property type="protein sequence ID" value="KAI5666622.1"/>
    <property type="molecule type" value="Genomic_DNA"/>
</dbReference>
<sequence length="421" mass="48732">MKGRKRLASGVLPDRLTRRKSAIKRIEPDLNPQESENETISNSFEREKVATLPLRQGSPTNEGHSGQICNTVSEIRKEKNALLMLNEVVKRLNDEQREAVVIMGFESMLELRTCSLTYDIFSWMTNQYNTKNGCFRLHGKDVRVTAEDVHCILKVYLCEEANEGLENELNLTIGEGKMISIILLKTILQNLRMADMEFHVKFIRYITAKFLCSTMKYACRCCWVPILYDIEKLGQLNWSKYVADFLENWIKLRNAANRASVSECILLLVPRKDIVELEALRSRLDSFDADIIKVKVELKSLRESVNQIGRNVELSQSKMMEALFQFMTFINEKYREGGDIQMDGEKTKKTRFEILPKSGPKNVQPLVDNKLNGHTIAKLVMPMSVLKMIDLRRLPNVVKFEILQNLWDLKKDPSEVSWKWF</sequence>
<keyword evidence="2" id="KW-1185">Reference proteome</keyword>
<accession>A0ACC0B219</accession>
<protein>
    <submittedName>
        <fullName evidence="1">Uncharacterized protein</fullName>
    </submittedName>
</protein>